<dbReference type="EMBL" id="CM042883">
    <property type="protein sequence ID" value="KAI4376763.1"/>
    <property type="molecule type" value="Genomic_DNA"/>
</dbReference>
<name>A0ACB9RE38_9MYRT</name>
<sequence length="123" mass="13566">MMGNLHTGLLIIIGCIVLSSRLSVNSFTPTPGRQSPEEVDKLEAVYKTSIKLEARSYQQNNRTNRLEEAVKVKRGRAVNGAPSDLLRTRPKSHSDGYSNLLRHSSFLGARISHVALALLTLLL</sequence>
<comment type="caution">
    <text evidence="1">The sequence shown here is derived from an EMBL/GenBank/DDBJ whole genome shotgun (WGS) entry which is preliminary data.</text>
</comment>
<dbReference type="Proteomes" id="UP001057402">
    <property type="component" value="Chromosome 4"/>
</dbReference>
<organism evidence="1 2">
    <name type="scientific">Melastoma candidum</name>
    <dbReference type="NCBI Taxonomy" id="119954"/>
    <lineage>
        <taxon>Eukaryota</taxon>
        <taxon>Viridiplantae</taxon>
        <taxon>Streptophyta</taxon>
        <taxon>Embryophyta</taxon>
        <taxon>Tracheophyta</taxon>
        <taxon>Spermatophyta</taxon>
        <taxon>Magnoliopsida</taxon>
        <taxon>eudicotyledons</taxon>
        <taxon>Gunneridae</taxon>
        <taxon>Pentapetalae</taxon>
        <taxon>rosids</taxon>
        <taxon>malvids</taxon>
        <taxon>Myrtales</taxon>
        <taxon>Melastomataceae</taxon>
        <taxon>Melastomatoideae</taxon>
        <taxon>Melastomateae</taxon>
        <taxon>Melastoma</taxon>
    </lineage>
</organism>
<keyword evidence="2" id="KW-1185">Reference proteome</keyword>
<evidence type="ECO:0000313" key="2">
    <source>
        <dbReference type="Proteomes" id="UP001057402"/>
    </source>
</evidence>
<protein>
    <submittedName>
        <fullName evidence="1">Uncharacterized protein</fullName>
    </submittedName>
</protein>
<accession>A0ACB9RE38</accession>
<gene>
    <name evidence="1" type="ORF">MLD38_014486</name>
</gene>
<reference evidence="2" key="1">
    <citation type="journal article" date="2023" name="Front. Plant Sci.">
        <title>Chromosomal-level genome assembly of Melastoma candidum provides insights into trichome evolution.</title>
        <authorList>
            <person name="Zhong Y."/>
            <person name="Wu W."/>
            <person name="Sun C."/>
            <person name="Zou P."/>
            <person name="Liu Y."/>
            <person name="Dai S."/>
            <person name="Zhou R."/>
        </authorList>
    </citation>
    <scope>NUCLEOTIDE SEQUENCE [LARGE SCALE GENOMIC DNA]</scope>
</reference>
<evidence type="ECO:0000313" key="1">
    <source>
        <dbReference type="EMBL" id="KAI4376763.1"/>
    </source>
</evidence>
<proteinExistence type="predicted"/>